<dbReference type="Proteomes" id="UP000247781">
    <property type="component" value="Unassembled WGS sequence"/>
</dbReference>
<reference evidence="4" key="1">
    <citation type="submission" date="2018-05" db="EMBL/GenBank/DDBJ databases">
        <authorList>
            <person name="Deangelis K."/>
            <person name="Huntemann M."/>
            <person name="Clum A."/>
            <person name="Pillay M."/>
            <person name="Palaniappan K."/>
            <person name="Varghese N."/>
            <person name="Mikhailova N."/>
            <person name="Stamatis D."/>
            <person name="Reddy T."/>
            <person name="Daum C."/>
            <person name="Shapiro N."/>
            <person name="Ivanova N."/>
            <person name="Kyrpides N."/>
            <person name="Woyke T."/>
        </authorList>
    </citation>
    <scope>NUCLEOTIDE SEQUENCE [LARGE SCALE GENOMIC DNA]</scope>
    <source>
        <strain evidence="4">GAS496</strain>
    </source>
</reference>
<evidence type="ECO:0000259" key="2">
    <source>
        <dbReference type="Pfam" id="PF16525"/>
    </source>
</evidence>
<gene>
    <name evidence="3" type="ORF">C8E89_110112</name>
</gene>
<dbReference type="RefSeq" id="WP_235658395.1">
    <property type="nucleotide sequence ID" value="NZ_QJJU01000010.1"/>
</dbReference>
<evidence type="ECO:0000313" key="3">
    <source>
        <dbReference type="EMBL" id="PXX07726.1"/>
    </source>
</evidence>
<evidence type="ECO:0000256" key="1">
    <source>
        <dbReference type="SAM" id="SignalP"/>
    </source>
</evidence>
<comment type="caution">
    <text evidence="3">The sequence shown here is derived from an EMBL/GenBank/DDBJ whole genome shotgun (WGS) entry which is preliminary data.</text>
</comment>
<evidence type="ECO:0000313" key="4">
    <source>
        <dbReference type="Proteomes" id="UP000247781"/>
    </source>
</evidence>
<reference evidence="3 4" key="2">
    <citation type="submission" date="2018-06" db="EMBL/GenBank/DDBJ databases">
        <title>Sequencing of bacterial isolates from soil warming experiment in Harvard Forest, Massachusetts, USA.</title>
        <authorList>
            <person name="Deangelis K.PhD."/>
        </authorList>
    </citation>
    <scope>NUCLEOTIDE SEQUENCE [LARGE SCALE GENOMIC DNA]</scope>
    <source>
        <strain evidence="3 4">GAS496</strain>
    </source>
</reference>
<dbReference type="AlphaFoldDB" id="A0A318HS85"/>
<dbReference type="Gene3D" id="1.20.20.20">
    <property type="entry name" value="Haemophore, haem-binding domain"/>
    <property type="match status" value="1"/>
</dbReference>
<dbReference type="PROSITE" id="PS51257">
    <property type="entry name" value="PROKAR_LIPOPROTEIN"/>
    <property type="match status" value="1"/>
</dbReference>
<feature type="chain" id="PRO_5016433135" evidence="1">
    <location>
        <begin position="33"/>
        <end position="135"/>
    </location>
</feature>
<keyword evidence="4" id="KW-1185">Reference proteome</keyword>
<accession>A0A318HS85</accession>
<organism evidence="3 4">
    <name type="scientific">Mycolicibacterium moriokaense</name>
    <dbReference type="NCBI Taxonomy" id="39691"/>
    <lineage>
        <taxon>Bacteria</taxon>
        <taxon>Bacillati</taxon>
        <taxon>Actinomycetota</taxon>
        <taxon>Actinomycetes</taxon>
        <taxon>Mycobacteriales</taxon>
        <taxon>Mycobacteriaceae</taxon>
        <taxon>Mycolicibacterium</taxon>
    </lineage>
</organism>
<dbReference type="Pfam" id="PF16525">
    <property type="entry name" value="MHB"/>
    <property type="match status" value="1"/>
</dbReference>
<dbReference type="EMBL" id="QJJU01000010">
    <property type="protein sequence ID" value="PXX07726.1"/>
    <property type="molecule type" value="Genomic_DNA"/>
</dbReference>
<feature type="signal peptide" evidence="1">
    <location>
        <begin position="1"/>
        <end position="32"/>
    </location>
</feature>
<proteinExistence type="predicted"/>
<dbReference type="InterPro" id="IPR038378">
    <property type="entry name" value="MHB_sf"/>
</dbReference>
<keyword evidence="1" id="KW-0732">Signal</keyword>
<name>A0A318HS85_9MYCO</name>
<feature type="domain" description="Haemophore haem-binding" evidence="2">
    <location>
        <begin position="44"/>
        <end position="120"/>
    </location>
</feature>
<dbReference type="GO" id="GO:0020037">
    <property type="term" value="F:heme binding"/>
    <property type="evidence" value="ECO:0007669"/>
    <property type="project" value="InterPro"/>
</dbReference>
<protein>
    <submittedName>
        <fullName evidence="3">Hemophore-related protein</fullName>
    </submittedName>
</protein>
<dbReference type="InterPro" id="IPR032407">
    <property type="entry name" value="MHB"/>
</dbReference>
<sequence length="135" mass="14236">MIRPTARRSLFGAFATIGVASCAALMIPLASADPESEPAPAPADNCNAATMSSTISTVTSELSTYFAAHPDANQALIEITRQSAFTAMGQMDSYFNDHPDQANDLRAIQQPLAAYKDRCGLQVSPTDALTVLADV</sequence>
<dbReference type="NCBIfam" id="TIGR04529">
    <property type="entry name" value="MTB_hemophore"/>
    <property type="match status" value="1"/>
</dbReference>